<protein>
    <submittedName>
        <fullName evidence="3">Polysaccharide deacetylase family protein</fullName>
    </submittedName>
</protein>
<dbReference type="InterPro" id="IPR051398">
    <property type="entry name" value="Polysacch_Deacetylase"/>
</dbReference>
<keyword evidence="1" id="KW-0732">Signal</keyword>
<dbReference type="Proteomes" id="UP001500547">
    <property type="component" value="Unassembled WGS sequence"/>
</dbReference>
<dbReference type="InterPro" id="IPR002509">
    <property type="entry name" value="NODB_dom"/>
</dbReference>
<dbReference type="Gene3D" id="3.20.20.370">
    <property type="entry name" value="Glycoside hydrolase/deacetylase"/>
    <property type="match status" value="1"/>
</dbReference>
<evidence type="ECO:0000313" key="3">
    <source>
        <dbReference type="EMBL" id="GAA5168015.1"/>
    </source>
</evidence>
<dbReference type="EMBL" id="BAABLD010000010">
    <property type="protein sequence ID" value="GAA5168015.1"/>
    <property type="molecule type" value="Genomic_DNA"/>
</dbReference>
<sequence>MLEHVTYCFPGGRHRAITLSYDDGKVWDRRLVEILNTYGLKATFNLNGGKFGRDSRISADEVAELYAGHEVAAHSLTHPTLTRCPQEMLVQQIIDDRKRLEDLVGYPVRGFAYPNGQQNERLSSLLPNLGIAYARSTVSTRQFTLPDARFAWHPTLHHREDLLALGESFLHRDKPQHLDLLYIWGHSIDFENEDNWQVIETFARMAGRHADIWYASNIDVIDYLDALERLQFTADSRRVHNPSALSVWLRTDSRTPDGYCQQIIEVPGGAHIKLA</sequence>
<gene>
    <name evidence="3" type="ORF">GCM10025770_27360</name>
</gene>
<dbReference type="PANTHER" id="PTHR34216">
    <property type="match status" value="1"/>
</dbReference>
<dbReference type="SUPFAM" id="SSF88713">
    <property type="entry name" value="Glycoside hydrolase/deacetylase"/>
    <property type="match status" value="1"/>
</dbReference>
<evidence type="ECO:0000256" key="1">
    <source>
        <dbReference type="ARBA" id="ARBA00022729"/>
    </source>
</evidence>
<evidence type="ECO:0000313" key="4">
    <source>
        <dbReference type="Proteomes" id="UP001500547"/>
    </source>
</evidence>
<name>A0ABP9QV17_9RHOO</name>
<keyword evidence="4" id="KW-1185">Reference proteome</keyword>
<feature type="domain" description="NodB homology" evidence="2">
    <location>
        <begin position="15"/>
        <end position="215"/>
    </location>
</feature>
<dbReference type="RefSeq" id="WP_345533652.1">
    <property type="nucleotide sequence ID" value="NZ_BAABLD010000010.1"/>
</dbReference>
<organism evidence="3 4">
    <name type="scientific">Viridibacterium curvum</name>
    <dbReference type="NCBI Taxonomy" id="1101404"/>
    <lineage>
        <taxon>Bacteria</taxon>
        <taxon>Pseudomonadati</taxon>
        <taxon>Pseudomonadota</taxon>
        <taxon>Betaproteobacteria</taxon>
        <taxon>Rhodocyclales</taxon>
        <taxon>Rhodocyclaceae</taxon>
        <taxon>Viridibacterium</taxon>
    </lineage>
</organism>
<reference evidence="4" key="1">
    <citation type="journal article" date="2019" name="Int. J. Syst. Evol. Microbiol.">
        <title>The Global Catalogue of Microorganisms (GCM) 10K type strain sequencing project: providing services to taxonomists for standard genome sequencing and annotation.</title>
        <authorList>
            <consortium name="The Broad Institute Genomics Platform"/>
            <consortium name="The Broad Institute Genome Sequencing Center for Infectious Disease"/>
            <person name="Wu L."/>
            <person name="Ma J."/>
        </authorList>
    </citation>
    <scope>NUCLEOTIDE SEQUENCE [LARGE SCALE GENOMIC DNA]</scope>
    <source>
        <strain evidence="4">JCM 18715</strain>
    </source>
</reference>
<accession>A0ABP9QV17</accession>
<comment type="caution">
    <text evidence="3">The sequence shown here is derived from an EMBL/GenBank/DDBJ whole genome shotgun (WGS) entry which is preliminary data.</text>
</comment>
<dbReference type="CDD" id="cd10967">
    <property type="entry name" value="CE4_GLA_like_6s"/>
    <property type="match status" value="1"/>
</dbReference>
<dbReference type="InterPro" id="IPR011330">
    <property type="entry name" value="Glyco_hydro/deAcase_b/a-brl"/>
</dbReference>
<dbReference type="PROSITE" id="PS51677">
    <property type="entry name" value="NODB"/>
    <property type="match status" value="1"/>
</dbReference>
<dbReference type="PANTHER" id="PTHR34216:SF11">
    <property type="entry name" value="CHITOOLIGOSACCHARIDE DEACETYLASE"/>
    <property type="match status" value="1"/>
</dbReference>
<evidence type="ECO:0000259" key="2">
    <source>
        <dbReference type="PROSITE" id="PS51677"/>
    </source>
</evidence>
<proteinExistence type="predicted"/>
<dbReference type="Pfam" id="PF01522">
    <property type="entry name" value="Polysacc_deac_1"/>
    <property type="match status" value="1"/>
</dbReference>